<dbReference type="PANTHER" id="PTHR47992">
    <property type="entry name" value="PROTEIN PHOSPHATASE"/>
    <property type="match status" value="1"/>
</dbReference>
<name>A0A221KCI9_VITFI</name>
<evidence type="ECO:0000313" key="3">
    <source>
        <dbReference type="Proteomes" id="UP000199729"/>
    </source>
</evidence>
<dbReference type="KEGG" id="vff:VITFI_CDS0744"/>
<dbReference type="InterPro" id="IPR015655">
    <property type="entry name" value="PP2C"/>
</dbReference>
<organism evidence="2 3">
    <name type="scientific">Vitreoscilla filiformis</name>
    <dbReference type="NCBI Taxonomy" id="63"/>
    <lineage>
        <taxon>Bacteria</taxon>
        <taxon>Pseudomonadati</taxon>
        <taxon>Pseudomonadota</taxon>
        <taxon>Betaproteobacteria</taxon>
        <taxon>Neisseriales</taxon>
        <taxon>Neisseriaceae</taxon>
        <taxon>Vitreoscilla</taxon>
    </lineage>
</organism>
<dbReference type="GO" id="GO:0004722">
    <property type="term" value="F:protein serine/threonine phosphatase activity"/>
    <property type="evidence" value="ECO:0007669"/>
    <property type="project" value="InterPro"/>
</dbReference>
<feature type="domain" description="PPM-type phosphatase" evidence="1">
    <location>
        <begin position="20"/>
        <end position="261"/>
    </location>
</feature>
<proteinExistence type="predicted"/>
<dbReference type="Gene3D" id="3.60.40.10">
    <property type="entry name" value="PPM-type phosphatase domain"/>
    <property type="match status" value="1"/>
</dbReference>
<dbReference type="EMBL" id="CP022423">
    <property type="protein sequence ID" value="ASM76523.1"/>
    <property type="molecule type" value="Genomic_DNA"/>
</dbReference>
<sequence>MLDFLSLTPFFKAPTDISLEYFSFLDPGKTRQNNEDAALIDESLALCILADGMGGYNAGEVASEMTVREVRDEFARWVAAGQVSTRDQDIRRALIASAQRANQVVYTAAQRVPEYAGMGTTLVVALYGMDRFWIGHIGDSRGYRYREGKLEQITRDHSLLQDQIDAGLLTPEEAKFSIHRNLVTRALGVEPMVSLDVSGHDLRAGDVVLLCSDGLSDMLPDAQIAALLSTAAPLSAQGRALVDAANAAGGRDNIAVVLTKAHGVPSAPKRSGWLFKR</sequence>
<dbReference type="CDD" id="cd00143">
    <property type="entry name" value="PP2Cc"/>
    <property type="match status" value="1"/>
</dbReference>
<reference evidence="2 3" key="1">
    <citation type="submission" date="2017-07" db="EMBL/GenBank/DDBJ databases">
        <title>Complete Genome Sequence of the cosmetic ferment Vitreoscilla filiformis (ATCC15551).</title>
        <authorList>
            <person name="Contreras S."/>
            <person name="Sagory-Zalkind P."/>
            <person name="Blanquart H."/>
            <person name="Iltis A."/>
            <person name="Morand S.C."/>
        </authorList>
    </citation>
    <scope>NUCLEOTIDE SEQUENCE [LARGE SCALE GENOMIC DNA]</scope>
    <source>
        <strain evidence="2 3">ATCC 15551</strain>
    </source>
</reference>
<dbReference type="SMART" id="SM00332">
    <property type="entry name" value="PP2Cc"/>
    <property type="match status" value="1"/>
</dbReference>
<dbReference type="OrthoDB" id="9801841at2"/>
<evidence type="ECO:0000313" key="2">
    <source>
        <dbReference type="EMBL" id="ASM76523.1"/>
    </source>
</evidence>
<gene>
    <name evidence="2" type="ORF">VITFI_CDS0744</name>
</gene>
<dbReference type="AlphaFoldDB" id="A0A221KCI9"/>
<dbReference type="Proteomes" id="UP000199729">
    <property type="component" value="Chromosome"/>
</dbReference>
<dbReference type="Pfam" id="PF13672">
    <property type="entry name" value="PP2C_2"/>
    <property type="match status" value="1"/>
</dbReference>
<keyword evidence="3" id="KW-1185">Reference proteome</keyword>
<dbReference type="SUPFAM" id="SSF81606">
    <property type="entry name" value="PP2C-like"/>
    <property type="match status" value="1"/>
</dbReference>
<dbReference type="InterPro" id="IPR036457">
    <property type="entry name" value="PPM-type-like_dom_sf"/>
</dbReference>
<accession>A0A221KCI9</accession>
<dbReference type="NCBIfam" id="NF033484">
    <property type="entry name" value="Stp1_PP2C_phos"/>
    <property type="match status" value="1"/>
</dbReference>
<dbReference type="PROSITE" id="PS51746">
    <property type="entry name" value="PPM_2"/>
    <property type="match status" value="1"/>
</dbReference>
<dbReference type="SMART" id="SM00331">
    <property type="entry name" value="PP2C_SIG"/>
    <property type="match status" value="1"/>
</dbReference>
<dbReference type="InterPro" id="IPR001932">
    <property type="entry name" value="PPM-type_phosphatase-like_dom"/>
</dbReference>
<evidence type="ECO:0000259" key="1">
    <source>
        <dbReference type="PROSITE" id="PS51746"/>
    </source>
</evidence>
<protein>
    <submittedName>
        <fullName evidence="2">Protein phosphatase</fullName>
    </submittedName>
</protein>